<dbReference type="Proteomes" id="UP000305881">
    <property type="component" value="Chromosome"/>
</dbReference>
<sequence length="60" mass="6772">MGCAYQGPRCIPFALQISVVSEEALGCPTRALPAWNWHRAYMDVFRASFDGYPCADFDLR</sequence>
<evidence type="ECO:0000313" key="2">
    <source>
        <dbReference type="Proteomes" id="UP000305881"/>
    </source>
</evidence>
<proteinExistence type="predicted"/>
<dbReference type="EMBL" id="CP035467">
    <property type="protein sequence ID" value="QCW83198.1"/>
    <property type="molecule type" value="Genomic_DNA"/>
</dbReference>
<keyword evidence="2" id="KW-1185">Reference proteome</keyword>
<gene>
    <name evidence="1" type="ORF">EQU24_13830</name>
</gene>
<protein>
    <submittedName>
        <fullName evidence="1">Uncharacterized protein</fullName>
    </submittedName>
</protein>
<name>A0A4P9UPB4_METBY</name>
<accession>A0A4P9UPB4</accession>
<dbReference type="KEGG" id="mbur:EQU24_13830"/>
<dbReference type="AlphaFoldDB" id="A0A4P9UPB4"/>
<organism evidence="1 2">
    <name type="scientific">Methylotuvimicrobium buryatense</name>
    <name type="common">Methylomicrobium buryatense</name>
    <dbReference type="NCBI Taxonomy" id="95641"/>
    <lineage>
        <taxon>Bacteria</taxon>
        <taxon>Pseudomonadati</taxon>
        <taxon>Pseudomonadota</taxon>
        <taxon>Gammaproteobacteria</taxon>
        <taxon>Methylococcales</taxon>
        <taxon>Methylococcaceae</taxon>
        <taxon>Methylotuvimicrobium</taxon>
    </lineage>
</organism>
<evidence type="ECO:0000313" key="1">
    <source>
        <dbReference type="EMBL" id="QCW83198.1"/>
    </source>
</evidence>
<reference evidence="2" key="1">
    <citation type="journal article" date="2019" name="J. Bacteriol.">
        <title>A Mutagenic Screen Identifies a TonB-Dependent Receptor Required for the Lanthanide Metal Switch in the Type I Methanotroph 'Methylotuvimicrobium buryatense' 5GB1C.</title>
        <authorList>
            <person name="Groom J.D."/>
            <person name="Ford S.M."/>
            <person name="Pesesky M.W."/>
            <person name="Lidstrom M.E."/>
        </authorList>
    </citation>
    <scope>NUCLEOTIDE SEQUENCE [LARGE SCALE GENOMIC DNA]</scope>
    <source>
        <strain evidence="2">5GB1C</strain>
    </source>
</reference>